<evidence type="ECO:0000256" key="8">
    <source>
        <dbReference type="ARBA" id="ARBA00050776"/>
    </source>
</evidence>
<dbReference type="PANTHER" id="PTHR11601">
    <property type="entry name" value="CYSTEINE DESULFURYLASE FAMILY MEMBER"/>
    <property type="match status" value="1"/>
</dbReference>
<dbReference type="SUPFAM" id="SSF53383">
    <property type="entry name" value="PLP-dependent transferases"/>
    <property type="match status" value="1"/>
</dbReference>
<dbReference type="PIRSF" id="PIRSF005572">
    <property type="entry name" value="NifS"/>
    <property type="match status" value="1"/>
</dbReference>
<comment type="catalytic activity">
    <reaction evidence="8">
        <text>(sulfur carrier)-H + L-cysteine = (sulfur carrier)-SH + L-alanine</text>
        <dbReference type="Rhea" id="RHEA:43892"/>
        <dbReference type="Rhea" id="RHEA-COMP:14737"/>
        <dbReference type="Rhea" id="RHEA-COMP:14739"/>
        <dbReference type="ChEBI" id="CHEBI:29917"/>
        <dbReference type="ChEBI" id="CHEBI:35235"/>
        <dbReference type="ChEBI" id="CHEBI:57972"/>
        <dbReference type="ChEBI" id="CHEBI:64428"/>
        <dbReference type="EC" id="2.8.1.7"/>
    </reaction>
</comment>
<dbReference type="InterPro" id="IPR016454">
    <property type="entry name" value="Cysteine_dSase"/>
</dbReference>
<comment type="cofactor">
    <cofactor evidence="1">
        <name>pyridoxal 5'-phosphate</name>
        <dbReference type="ChEBI" id="CHEBI:597326"/>
    </cofactor>
</comment>
<keyword evidence="7" id="KW-0411">Iron-sulfur</keyword>
<gene>
    <name evidence="11" type="ORF">COT67_02670</name>
</gene>
<accession>A0A2H0WKW7</accession>
<evidence type="ECO:0000313" key="11">
    <source>
        <dbReference type="EMBL" id="PIS13287.1"/>
    </source>
</evidence>
<dbReference type="GO" id="GO:0005509">
    <property type="term" value="F:calcium ion binding"/>
    <property type="evidence" value="ECO:0007669"/>
    <property type="project" value="InterPro"/>
</dbReference>
<dbReference type="GO" id="GO:0031071">
    <property type="term" value="F:cysteine desulfurase activity"/>
    <property type="evidence" value="ECO:0007669"/>
    <property type="project" value="UniProtKB-EC"/>
</dbReference>
<keyword evidence="4" id="KW-0479">Metal-binding</keyword>
<dbReference type="Pfam" id="PF00266">
    <property type="entry name" value="Aminotran_5"/>
    <property type="match status" value="1"/>
</dbReference>
<evidence type="ECO:0000256" key="1">
    <source>
        <dbReference type="ARBA" id="ARBA00001933"/>
    </source>
</evidence>
<evidence type="ECO:0000313" key="12">
    <source>
        <dbReference type="Proteomes" id="UP000230353"/>
    </source>
</evidence>
<dbReference type="EMBL" id="PEZL01000038">
    <property type="protein sequence ID" value="PIS13287.1"/>
    <property type="molecule type" value="Genomic_DNA"/>
</dbReference>
<dbReference type="InterPro" id="IPR000192">
    <property type="entry name" value="Aminotrans_V_dom"/>
</dbReference>
<feature type="coiled-coil region" evidence="9">
    <location>
        <begin position="251"/>
        <end position="278"/>
    </location>
</feature>
<keyword evidence="3" id="KW-0808">Transferase</keyword>
<protein>
    <submittedName>
        <fullName evidence="11">Cysteine desulfurase NifS</fullName>
    </submittedName>
</protein>
<dbReference type="Gene3D" id="3.90.1150.10">
    <property type="entry name" value="Aspartate Aminotransferase, domain 1"/>
    <property type="match status" value="1"/>
</dbReference>
<evidence type="ECO:0000256" key="6">
    <source>
        <dbReference type="ARBA" id="ARBA00023004"/>
    </source>
</evidence>
<sequence>MNTRRIYLDHSSTTYLDPRVKAVMEPYWIEKFGNASSIYEEGREAKKAISDARLKVASVLNARPDEIVFIAGGTESDNLAIFGAARKIGKGHIITTKIEHHAVLHAFEKLVKEGFEADYVDVDKDGIVDLKQFKAALKPETVLVSIMYANNEIGTVQPITEISKIIRNFRNSKHLAAFPLLHTDAVQAPSYLDLNVDKLGVDLLTLNASKIYGPKGIGCLYVKRGIKLEPLIYGGGQESGLRSGTENIPAIAGFAEALELAQKERENESERLKKIRDYFIEQILKKIPDTVLNGSQENRLPNNVNVSFLNVEGESIVLYLDAKGVSCSTGSACNSASLEPSHVIRALKRSHEYANGSVRFTTGKITKKSDIDYVLKVLPDIVKKLRGISALS</sequence>
<evidence type="ECO:0000256" key="7">
    <source>
        <dbReference type="ARBA" id="ARBA00023014"/>
    </source>
</evidence>
<dbReference type="InterPro" id="IPR015424">
    <property type="entry name" value="PyrdxlP-dep_Trfase"/>
</dbReference>
<keyword evidence="5" id="KW-0663">Pyridoxal phosphate</keyword>
<evidence type="ECO:0000256" key="5">
    <source>
        <dbReference type="ARBA" id="ARBA00022898"/>
    </source>
</evidence>
<feature type="domain" description="EF-hand" evidence="10">
    <location>
        <begin position="120"/>
        <end position="143"/>
    </location>
</feature>
<comment type="caution">
    <text evidence="11">The sequence shown here is derived from an EMBL/GenBank/DDBJ whole genome shotgun (WGS) entry which is preliminary data.</text>
</comment>
<dbReference type="InterPro" id="IPR015422">
    <property type="entry name" value="PyrdxlP-dep_Trfase_small"/>
</dbReference>
<name>A0A2H0WKW7_9BACT</name>
<proteinExistence type="inferred from homology"/>
<reference evidence="12" key="1">
    <citation type="submission" date="2017-09" db="EMBL/GenBank/DDBJ databases">
        <title>Depth-based differentiation of microbial function through sediment-hosted aquifers and enrichment of novel symbionts in the deep terrestrial subsurface.</title>
        <authorList>
            <person name="Probst A.J."/>
            <person name="Ladd B."/>
            <person name="Jarett J.K."/>
            <person name="Geller-Mcgrath D.E."/>
            <person name="Sieber C.M.K."/>
            <person name="Emerson J.B."/>
            <person name="Anantharaman K."/>
            <person name="Thomas B.C."/>
            <person name="Malmstrom R."/>
            <person name="Stieglmeier M."/>
            <person name="Klingl A."/>
            <person name="Woyke T."/>
            <person name="Ryan C.M."/>
            <person name="Banfield J.F."/>
        </authorList>
    </citation>
    <scope>NUCLEOTIDE SEQUENCE [LARGE SCALE GENOMIC DNA]</scope>
</reference>
<dbReference type="Gene3D" id="3.40.640.10">
    <property type="entry name" value="Type I PLP-dependent aspartate aminotransferase-like (Major domain)"/>
    <property type="match status" value="1"/>
</dbReference>
<evidence type="ECO:0000256" key="3">
    <source>
        <dbReference type="ARBA" id="ARBA00022679"/>
    </source>
</evidence>
<dbReference type="PANTHER" id="PTHR11601:SF34">
    <property type="entry name" value="CYSTEINE DESULFURASE"/>
    <property type="match status" value="1"/>
</dbReference>
<dbReference type="Gene3D" id="1.10.260.50">
    <property type="match status" value="1"/>
</dbReference>
<keyword evidence="9" id="KW-0175">Coiled coil</keyword>
<evidence type="ECO:0000259" key="10">
    <source>
        <dbReference type="PROSITE" id="PS50222"/>
    </source>
</evidence>
<evidence type="ECO:0000256" key="2">
    <source>
        <dbReference type="ARBA" id="ARBA00006490"/>
    </source>
</evidence>
<keyword evidence="6" id="KW-0408">Iron</keyword>
<dbReference type="AlphaFoldDB" id="A0A2H0WKW7"/>
<dbReference type="Proteomes" id="UP000230353">
    <property type="component" value="Unassembled WGS sequence"/>
</dbReference>
<organism evidence="11 12">
    <name type="scientific">Candidatus Tagabacteria bacterium CG09_land_8_20_14_0_10_41_14</name>
    <dbReference type="NCBI Taxonomy" id="1975021"/>
    <lineage>
        <taxon>Bacteria</taxon>
        <taxon>Candidatus Tagaibacteriota</taxon>
    </lineage>
</organism>
<comment type="similarity">
    <text evidence="2">Belongs to the class-V pyridoxal-phosphate-dependent aminotransferase family. NifS/IscS subfamily.</text>
</comment>
<dbReference type="InterPro" id="IPR002048">
    <property type="entry name" value="EF_hand_dom"/>
</dbReference>
<dbReference type="InterPro" id="IPR015421">
    <property type="entry name" value="PyrdxlP-dep_Trfase_major"/>
</dbReference>
<evidence type="ECO:0000256" key="9">
    <source>
        <dbReference type="SAM" id="Coils"/>
    </source>
</evidence>
<evidence type="ECO:0000256" key="4">
    <source>
        <dbReference type="ARBA" id="ARBA00022723"/>
    </source>
</evidence>
<dbReference type="GO" id="GO:0051536">
    <property type="term" value="F:iron-sulfur cluster binding"/>
    <property type="evidence" value="ECO:0007669"/>
    <property type="project" value="UniProtKB-KW"/>
</dbReference>
<dbReference type="PROSITE" id="PS50222">
    <property type="entry name" value="EF_HAND_2"/>
    <property type="match status" value="1"/>
</dbReference>